<reference evidence="1 2" key="1">
    <citation type="journal article" date="2011" name="Biochem. Biophys. Res. Commun.">
        <title>Increased number of Arginine-based salt bridges contributes to the thermotolerance of thermotolerant acetic acid bacteria, Acetobacter tropicalis SKU1100.</title>
        <authorList>
            <person name="Matsutani M."/>
            <person name="Hirakawa H."/>
            <person name="Nishikura M."/>
            <person name="Soemphol W."/>
            <person name="Ali I.A.I."/>
            <person name="Yakushi T."/>
            <person name="Matsushita K."/>
        </authorList>
    </citation>
    <scope>NUCLEOTIDE SEQUENCE [LARGE SCALE GENOMIC DNA]</scope>
    <source>
        <strain evidence="1 2">NBRC 101654</strain>
    </source>
</reference>
<evidence type="ECO:0000313" key="1">
    <source>
        <dbReference type="EMBL" id="GAA07069.1"/>
    </source>
</evidence>
<accession>F7V9M4</accession>
<gene>
    <name evidence="1" type="ORF">ATPR_0074</name>
</gene>
<sequence length="123" mass="12927">MLAGAIFTAVNRRLCTAPQVDAKATVNLILALEALAHSALFSSTTAKQASLRHPACHCAGSLCPPRIRAGAVRITARWEHSPSVSRPVHIPGNGGSHYGKTGFVSIFSARKVPTAAFCVPELI</sequence>
<name>F7V9M4_9PROT</name>
<dbReference type="Proteomes" id="UP000004319">
    <property type="component" value="Unassembled WGS sequence"/>
</dbReference>
<dbReference type="AlphaFoldDB" id="F7V9M4"/>
<comment type="caution">
    <text evidence="1">The sequence shown here is derived from an EMBL/GenBank/DDBJ whole genome shotgun (WGS) entry which is preliminary data.</text>
</comment>
<protein>
    <submittedName>
        <fullName evidence="1">Uncharacterized protein</fullName>
    </submittedName>
</protein>
<evidence type="ECO:0000313" key="2">
    <source>
        <dbReference type="Proteomes" id="UP000004319"/>
    </source>
</evidence>
<proteinExistence type="predicted"/>
<organism evidence="1 2">
    <name type="scientific">Acetobacter tropicalis NBRC 101654</name>
    <dbReference type="NCBI Taxonomy" id="749388"/>
    <lineage>
        <taxon>Bacteria</taxon>
        <taxon>Pseudomonadati</taxon>
        <taxon>Pseudomonadota</taxon>
        <taxon>Alphaproteobacteria</taxon>
        <taxon>Acetobacterales</taxon>
        <taxon>Acetobacteraceae</taxon>
        <taxon>Acetobacter</taxon>
    </lineage>
</organism>
<dbReference type="EMBL" id="BABS01000001">
    <property type="protein sequence ID" value="GAA07069.1"/>
    <property type="molecule type" value="Genomic_DNA"/>
</dbReference>